<protein>
    <submittedName>
        <fullName evidence="1">Uncharacterized protein</fullName>
    </submittedName>
</protein>
<organism evidence="1 2">
    <name type="scientific">Hesseltinella vesiculosa</name>
    <dbReference type="NCBI Taxonomy" id="101127"/>
    <lineage>
        <taxon>Eukaryota</taxon>
        <taxon>Fungi</taxon>
        <taxon>Fungi incertae sedis</taxon>
        <taxon>Mucoromycota</taxon>
        <taxon>Mucoromycotina</taxon>
        <taxon>Mucoromycetes</taxon>
        <taxon>Mucorales</taxon>
        <taxon>Cunninghamellaceae</taxon>
        <taxon>Hesseltinella</taxon>
    </lineage>
</organism>
<dbReference type="Pfam" id="PF12239">
    <property type="entry name" value="DUF3605"/>
    <property type="match status" value="1"/>
</dbReference>
<dbReference type="EMBL" id="MCGT01000017">
    <property type="protein sequence ID" value="ORX52665.1"/>
    <property type="molecule type" value="Genomic_DNA"/>
</dbReference>
<sequence>MVLISIPPNTPSLLSKEYPDEVFSWEQVYHFVQTNQIKRIHRHPSTQAVYQKWLDETLAKYGTIENYLLSTKLAAFDGPASPGDPSVILLPNDFPYSVERGIDHQLLWSRTPLSPSFVESYLQSHYDPSIWEWVYFVNPPEVQSVKKLPHVHIFLRHRPTAPSLSHTHNHTQNITV</sequence>
<proteinExistence type="predicted"/>
<reference evidence="1 2" key="1">
    <citation type="submission" date="2016-07" db="EMBL/GenBank/DDBJ databases">
        <title>Pervasive Adenine N6-methylation of Active Genes in Fungi.</title>
        <authorList>
            <consortium name="DOE Joint Genome Institute"/>
            <person name="Mondo S.J."/>
            <person name="Dannebaum R.O."/>
            <person name="Kuo R.C."/>
            <person name="Labutti K."/>
            <person name="Haridas S."/>
            <person name="Kuo A."/>
            <person name="Salamov A."/>
            <person name="Ahrendt S.R."/>
            <person name="Lipzen A."/>
            <person name="Sullivan W."/>
            <person name="Andreopoulos W.B."/>
            <person name="Clum A."/>
            <person name="Lindquist E."/>
            <person name="Daum C."/>
            <person name="Ramamoorthy G.K."/>
            <person name="Gryganskyi A."/>
            <person name="Culley D."/>
            <person name="Magnuson J.K."/>
            <person name="James T.Y."/>
            <person name="O'Malley M.A."/>
            <person name="Stajich J.E."/>
            <person name="Spatafora J.W."/>
            <person name="Visel A."/>
            <person name="Grigoriev I.V."/>
        </authorList>
    </citation>
    <scope>NUCLEOTIDE SEQUENCE [LARGE SCALE GENOMIC DNA]</scope>
    <source>
        <strain evidence="1 2">NRRL 3301</strain>
    </source>
</reference>
<dbReference type="STRING" id="101127.A0A1X2GFI0"/>
<accession>A0A1X2GFI0</accession>
<keyword evidence="2" id="KW-1185">Reference proteome</keyword>
<evidence type="ECO:0000313" key="1">
    <source>
        <dbReference type="EMBL" id="ORX52665.1"/>
    </source>
</evidence>
<dbReference type="Proteomes" id="UP000242146">
    <property type="component" value="Unassembled WGS sequence"/>
</dbReference>
<gene>
    <name evidence="1" type="ORF">DM01DRAFT_1408004</name>
</gene>
<dbReference type="GO" id="GO:0005737">
    <property type="term" value="C:cytoplasm"/>
    <property type="evidence" value="ECO:0007669"/>
    <property type="project" value="TreeGrafter"/>
</dbReference>
<dbReference type="PANTHER" id="PTHR35020:SF2">
    <property type="entry name" value="N-ACETYLGLUCOSAMINE-INDUCED PROTEIN 1"/>
    <property type="match status" value="1"/>
</dbReference>
<name>A0A1X2GFI0_9FUNG</name>
<dbReference type="OrthoDB" id="498286at2759"/>
<comment type="caution">
    <text evidence="1">The sequence shown here is derived from an EMBL/GenBank/DDBJ whole genome shotgun (WGS) entry which is preliminary data.</text>
</comment>
<dbReference type="PANTHER" id="PTHR35020">
    <property type="entry name" value="N-ACETYLGLUCOSAMINE-INDUCED PROTEIN 1"/>
    <property type="match status" value="1"/>
</dbReference>
<dbReference type="InterPro" id="IPR022036">
    <property type="entry name" value="DUF3605"/>
</dbReference>
<dbReference type="AlphaFoldDB" id="A0A1X2GFI0"/>
<evidence type="ECO:0000313" key="2">
    <source>
        <dbReference type="Proteomes" id="UP000242146"/>
    </source>
</evidence>
<dbReference type="GO" id="GO:0006044">
    <property type="term" value="P:N-acetylglucosamine metabolic process"/>
    <property type="evidence" value="ECO:0007669"/>
    <property type="project" value="TreeGrafter"/>
</dbReference>